<evidence type="ECO:0000313" key="2">
    <source>
        <dbReference type="Proteomes" id="UP000326921"/>
    </source>
</evidence>
<reference evidence="1 2" key="1">
    <citation type="submission" date="2019-10" db="EMBL/GenBank/DDBJ databases">
        <authorList>
            <person name="Dong K."/>
        </authorList>
    </citation>
    <scope>NUCLEOTIDE SEQUENCE [LARGE SCALE GENOMIC DNA]</scope>
    <source>
        <strain evidence="2">dk4302</strain>
    </source>
</reference>
<keyword evidence="2" id="KW-1185">Reference proteome</keyword>
<gene>
    <name evidence="1" type="ORF">GFH32_07495</name>
</gene>
<dbReference type="AlphaFoldDB" id="A0A5Q0QEJ1"/>
<dbReference type="Proteomes" id="UP000326921">
    <property type="component" value="Chromosome"/>
</dbReference>
<protein>
    <submittedName>
        <fullName evidence="1">Uncharacterized protein</fullName>
    </submittedName>
</protein>
<name>A0A5Q0QEJ1_9SPHI</name>
<dbReference type="RefSeq" id="WP_153510776.1">
    <property type="nucleotide sequence ID" value="NZ_CP045652.1"/>
</dbReference>
<proteinExistence type="predicted"/>
<dbReference type="KEGG" id="sphe:GFH32_07495"/>
<accession>A0A5Q0QEJ1</accession>
<sequence length="71" mass="8228">MRKLNLRSKIRKKFKITTDSKHSFNLLRISLEEISLQMAYRKNGLVILPTSRLDQDGCILLLLSTLPIEKS</sequence>
<evidence type="ECO:0000313" key="1">
    <source>
        <dbReference type="EMBL" id="QGA26178.1"/>
    </source>
</evidence>
<organism evidence="1 2">
    <name type="scientific">Sphingobacterium zhuxiongii</name>
    <dbReference type="NCBI Taxonomy" id="2662364"/>
    <lineage>
        <taxon>Bacteria</taxon>
        <taxon>Pseudomonadati</taxon>
        <taxon>Bacteroidota</taxon>
        <taxon>Sphingobacteriia</taxon>
        <taxon>Sphingobacteriales</taxon>
        <taxon>Sphingobacteriaceae</taxon>
        <taxon>Sphingobacterium</taxon>
    </lineage>
</organism>
<dbReference type="EMBL" id="CP045652">
    <property type="protein sequence ID" value="QGA26178.1"/>
    <property type="molecule type" value="Genomic_DNA"/>
</dbReference>